<proteinExistence type="predicted"/>
<protein>
    <submittedName>
        <fullName evidence="1">Uncharacterized protein</fullName>
    </submittedName>
</protein>
<sequence>MGKKRSFQDVKVPRPLNEAETHLYGWVEEAELTQPSVVESDSLPEFRRNFPLMEDSRAERDYVLEAAGPSDKELFTRLGVRLPFSDFQRDVMTRCRVAVSQLHLNGLGFILTFEKMSALWIPPHHPSLQVSAISRSGLDKGMSFLTPMRIRFRSSNETISRSCLLRASALSGSIMRIIRSPGFTGTLR</sequence>
<dbReference type="EMBL" id="JASCZI010090955">
    <property type="protein sequence ID" value="MED6148057.1"/>
    <property type="molecule type" value="Genomic_DNA"/>
</dbReference>
<reference evidence="1 2" key="1">
    <citation type="journal article" date="2023" name="Plants (Basel)">
        <title>Bridging the Gap: Combining Genomics and Transcriptomics Approaches to Understand Stylosanthes scabra, an Orphan Legume from the Brazilian Caatinga.</title>
        <authorList>
            <person name="Ferreira-Neto J.R.C."/>
            <person name="da Silva M.D."/>
            <person name="Binneck E."/>
            <person name="de Melo N.F."/>
            <person name="da Silva R.H."/>
            <person name="de Melo A.L.T.M."/>
            <person name="Pandolfi V."/>
            <person name="Bustamante F.O."/>
            <person name="Brasileiro-Vidal A.C."/>
            <person name="Benko-Iseppon A.M."/>
        </authorList>
    </citation>
    <scope>NUCLEOTIDE SEQUENCE [LARGE SCALE GENOMIC DNA]</scope>
    <source>
        <tissue evidence="1">Leaves</tissue>
    </source>
</reference>
<gene>
    <name evidence="1" type="ORF">PIB30_049579</name>
</gene>
<dbReference type="Proteomes" id="UP001341840">
    <property type="component" value="Unassembled WGS sequence"/>
</dbReference>
<keyword evidence="2" id="KW-1185">Reference proteome</keyword>
<organism evidence="1 2">
    <name type="scientific">Stylosanthes scabra</name>
    <dbReference type="NCBI Taxonomy" id="79078"/>
    <lineage>
        <taxon>Eukaryota</taxon>
        <taxon>Viridiplantae</taxon>
        <taxon>Streptophyta</taxon>
        <taxon>Embryophyta</taxon>
        <taxon>Tracheophyta</taxon>
        <taxon>Spermatophyta</taxon>
        <taxon>Magnoliopsida</taxon>
        <taxon>eudicotyledons</taxon>
        <taxon>Gunneridae</taxon>
        <taxon>Pentapetalae</taxon>
        <taxon>rosids</taxon>
        <taxon>fabids</taxon>
        <taxon>Fabales</taxon>
        <taxon>Fabaceae</taxon>
        <taxon>Papilionoideae</taxon>
        <taxon>50 kb inversion clade</taxon>
        <taxon>dalbergioids sensu lato</taxon>
        <taxon>Dalbergieae</taxon>
        <taxon>Pterocarpus clade</taxon>
        <taxon>Stylosanthes</taxon>
    </lineage>
</organism>
<name>A0ABU6TH82_9FABA</name>
<accession>A0ABU6TH82</accession>
<evidence type="ECO:0000313" key="1">
    <source>
        <dbReference type="EMBL" id="MED6148057.1"/>
    </source>
</evidence>
<comment type="caution">
    <text evidence="1">The sequence shown here is derived from an EMBL/GenBank/DDBJ whole genome shotgun (WGS) entry which is preliminary data.</text>
</comment>
<evidence type="ECO:0000313" key="2">
    <source>
        <dbReference type="Proteomes" id="UP001341840"/>
    </source>
</evidence>